<dbReference type="PANTHER" id="PTHR35849:SF1">
    <property type="entry name" value="INTERMEMBRANE PHOSPHOLIPID TRANSPORT SYSTEM BINDING PROTEIN MLAB"/>
    <property type="match status" value="1"/>
</dbReference>
<gene>
    <name evidence="2" type="ORF">MNBD_GAMMA19-2124</name>
</gene>
<dbReference type="EMBL" id="UOFV01000047">
    <property type="protein sequence ID" value="VAW95161.1"/>
    <property type="molecule type" value="Genomic_DNA"/>
</dbReference>
<feature type="domain" description="STAS" evidence="1">
    <location>
        <begin position="47"/>
        <end position="102"/>
    </location>
</feature>
<proteinExistence type="predicted"/>
<reference evidence="2" key="1">
    <citation type="submission" date="2018-06" db="EMBL/GenBank/DDBJ databases">
        <authorList>
            <person name="Zhirakovskaya E."/>
        </authorList>
    </citation>
    <scope>NUCLEOTIDE SEQUENCE</scope>
</reference>
<dbReference type="CDD" id="cd07043">
    <property type="entry name" value="STAS_anti-anti-sigma_factors"/>
    <property type="match status" value="1"/>
</dbReference>
<dbReference type="InterPro" id="IPR002645">
    <property type="entry name" value="STAS_dom"/>
</dbReference>
<dbReference type="Gene3D" id="3.30.750.24">
    <property type="entry name" value="STAS domain"/>
    <property type="match status" value="1"/>
</dbReference>
<dbReference type="InterPro" id="IPR036513">
    <property type="entry name" value="STAS_dom_sf"/>
</dbReference>
<protein>
    <recommendedName>
        <fullName evidence="1">STAS domain-containing protein</fullName>
    </recommendedName>
</protein>
<dbReference type="SUPFAM" id="SSF52091">
    <property type="entry name" value="SpoIIaa-like"/>
    <property type="match status" value="1"/>
</dbReference>
<name>A0A3B0ZTW2_9ZZZZ</name>
<sequence>MDETRLHTQLKKSDDGRLLVSGELSMKTVPALLAQNCLRDTSGDIDIDLQDVERADSAGVALLVEWQRTARQQQQKIRFQNIPSQMLAIARLSGVDELLALN</sequence>
<dbReference type="InterPro" id="IPR058548">
    <property type="entry name" value="MlaB-like_STAS"/>
</dbReference>
<organism evidence="2">
    <name type="scientific">hydrothermal vent metagenome</name>
    <dbReference type="NCBI Taxonomy" id="652676"/>
    <lineage>
        <taxon>unclassified sequences</taxon>
        <taxon>metagenomes</taxon>
        <taxon>ecological metagenomes</taxon>
    </lineage>
</organism>
<dbReference type="PANTHER" id="PTHR35849">
    <property type="entry name" value="BLR2341 PROTEIN"/>
    <property type="match status" value="1"/>
</dbReference>
<evidence type="ECO:0000313" key="2">
    <source>
        <dbReference type="EMBL" id="VAW95161.1"/>
    </source>
</evidence>
<dbReference type="InterPro" id="IPR052746">
    <property type="entry name" value="MlaB_ABC_Transporter"/>
</dbReference>
<evidence type="ECO:0000259" key="1">
    <source>
        <dbReference type="PROSITE" id="PS50801"/>
    </source>
</evidence>
<dbReference type="PROSITE" id="PS50801">
    <property type="entry name" value="STAS"/>
    <property type="match status" value="1"/>
</dbReference>
<dbReference type="AlphaFoldDB" id="A0A3B0ZTW2"/>
<dbReference type="Pfam" id="PF13466">
    <property type="entry name" value="STAS_2"/>
    <property type="match status" value="1"/>
</dbReference>
<accession>A0A3B0ZTW2</accession>